<feature type="domain" description="EamA" evidence="7">
    <location>
        <begin position="146"/>
        <end position="278"/>
    </location>
</feature>
<reference evidence="8 9" key="1">
    <citation type="submission" date="2022-08" db="EMBL/GenBank/DDBJ databases">
        <title>Lysinibacillus sequencing.</title>
        <authorList>
            <person name="Dunlap C."/>
        </authorList>
    </citation>
    <scope>NUCLEOTIDE SEQUENCE [LARGE SCALE GENOMIC DNA]</scope>
    <source>
        <strain evidence="8 9">PB211</strain>
    </source>
</reference>
<dbReference type="InterPro" id="IPR037185">
    <property type="entry name" value="EmrE-like"/>
</dbReference>
<organism evidence="8 9">
    <name type="scientific">Lysinibacillus pinottii</name>
    <dbReference type="NCBI Taxonomy" id="2973932"/>
    <lineage>
        <taxon>Bacteria</taxon>
        <taxon>Bacillati</taxon>
        <taxon>Bacillota</taxon>
        <taxon>Bacilli</taxon>
        <taxon>Bacillales</taxon>
        <taxon>Bacillaceae</taxon>
        <taxon>Lysinibacillus</taxon>
    </lineage>
</organism>
<evidence type="ECO:0000313" key="8">
    <source>
        <dbReference type="EMBL" id="MCS1395118.1"/>
    </source>
</evidence>
<dbReference type="PANTHER" id="PTHR32322">
    <property type="entry name" value="INNER MEMBRANE TRANSPORTER"/>
    <property type="match status" value="1"/>
</dbReference>
<feature type="transmembrane region" description="Helical" evidence="6">
    <location>
        <begin position="263"/>
        <end position="279"/>
    </location>
</feature>
<feature type="transmembrane region" description="Helical" evidence="6">
    <location>
        <begin position="177"/>
        <end position="195"/>
    </location>
</feature>
<dbReference type="RefSeq" id="WP_012295941.1">
    <property type="nucleotide sequence ID" value="NZ_JANTOO010000005.1"/>
</dbReference>
<gene>
    <name evidence="8" type="ORF">NXZ79_03550</name>
</gene>
<keyword evidence="5 6" id="KW-0472">Membrane</keyword>
<evidence type="ECO:0000313" key="9">
    <source>
        <dbReference type="Proteomes" id="UP001525021"/>
    </source>
</evidence>
<evidence type="ECO:0000256" key="3">
    <source>
        <dbReference type="ARBA" id="ARBA00022692"/>
    </source>
</evidence>
<comment type="subcellular location">
    <subcellularLocation>
        <location evidence="1">Endomembrane system</location>
        <topology evidence="1">Multi-pass membrane protein</topology>
    </subcellularLocation>
</comment>
<dbReference type="SUPFAM" id="SSF103481">
    <property type="entry name" value="Multidrug resistance efflux transporter EmrE"/>
    <property type="match status" value="2"/>
</dbReference>
<feature type="transmembrane region" description="Helical" evidence="6">
    <location>
        <begin position="92"/>
        <end position="110"/>
    </location>
</feature>
<dbReference type="InterPro" id="IPR050638">
    <property type="entry name" value="AA-Vitamin_Transporters"/>
</dbReference>
<dbReference type="InterPro" id="IPR000620">
    <property type="entry name" value="EamA_dom"/>
</dbReference>
<feature type="transmembrane region" description="Helical" evidence="6">
    <location>
        <begin position="236"/>
        <end position="257"/>
    </location>
</feature>
<sequence>MSKYSLLLLISCIWGSQFFFVALVTNDVGAITLSLLKALIGAICLSVISIFLKKDSNQVNSKYYWAIAIFEVVIPFVLIAQGQKYVSSSNASMVIAMVPIITLIFVVFFFKKKVSKFQLISILLGLVGISILSWPTQEMDGSSTVFGNALLLLAAMSFARSLILMEKLGAGSPIVHMRNVLGIATVILLPMAMIFEQPFQLNMSGIQIVAVTILGIFHSGIVYMLYNLLIKKEGALFASLSNYVVPVVGVLLGYFILKETLEIRQFVGICIILCALLLSKERVVYKKTNDEN</sequence>
<evidence type="ECO:0000256" key="5">
    <source>
        <dbReference type="ARBA" id="ARBA00023136"/>
    </source>
</evidence>
<feature type="transmembrane region" description="Helical" evidence="6">
    <location>
        <begin position="63"/>
        <end position="80"/>
    </location>
</feature>
<keyword evidence="3 6" id="KW-0812">Transmembrane</keyword>
<dbReference type="EMBL" id="JANTOO010000005">
    <property type="protein sequence ID" value="MCS1395118.1"/>
    <property type="molecule type" value="Genomic_DNA"/>
</dbReference>
<name>A0ABT2DJP2_9BACI</name>
<dbReference type="Proteomes" id="UP001525021">
    <property type="component" value="Unassembled WGS sequence"/>
</dbReference>
<feature type="transmembrane region" description="Helical" evidence="6">
    <location>
        <begin position="30"/>
        <end position="51"/>
    </location>
</feature>
<dbReference type="Pfam" id="PF00892">
    <property type="entry name" value="EamA"/>
    <property type="match status" value="2"/>
</dbReference>
<comment type="caution">
    <text evidence="8">The sequence shown here is derived from an EMBL/GenBank/DDBJ whole genome shotgun (WGS) entry which is preliminary data.</text>
</comment>
<comment type="similarity">
    <text evidence="2">Belongs to the EamA transporter family.</text>
</comment>
<dbReference type="Gene3D" id="1.10.3730.20">
    <property type="match status" value="1"/>
</dbReference>
<protein>
    <submittedName>
        <fullName evidence="8">EamA family transporter</fullName>
    </submittedName>
</protein>
<evidence type="ECO:0000256" key="6">
    <source>
        <dbReference type="SAM" id="Phobius"/>
    </source>
</evidence>
<feature type="transmembrane region" description="Helical" evidence="6">
    <location>
        <begin position="146"/>
        <end position="165"/>
    </location>
</feature>
<dbReference type="PANTHER" id="PTHR32322:SF2">
    <property type="entry name" value="EAMA DOMAIN-CONTAINING PROTEIN"/>
    <property type="match status" value="1"/>
</dbReference>
<proteinExistence type="inferred from homology"/>
<feature type="transmembrane region" description="Helical" evidence="6">
    <location>
        <begin position="117"/>
        <end position="134"/>
    </location>
</feature>
<evidence type="ECO:0000256" key="1">
    <source>
        <dbReference type="ARBA" id="ARBA00004127"/>
    </source>
</evidence>
<evidence type="ECO:0000256" key="4">
    <source>
        <dbReference type="ARBA" id="ARBA00022989"/>
    </source>
</evidence>
<feature type="transmembrane region" description="Helical" evidence="6">
    <location>
        <begin position="7"/>
        <end position="24"/>
    </location>
</feature>
<keyword evidence="4 6" id="KW-1133">Transmembrane helix</keyword>
<feature type="domain" description="EamA" evidence="7">
    <location>
        <begin position="4"/>
        <end position="133"/>
    </location>
</feature>
<evidence type="ECO:0000259" key="7">
    <source>
        <dbReference type="Pfam" id="PF00892"/>
    </source>
</evidence>
<feature type="transmembrane region" description="Helical" evidence="6">
    <location>
        <begin position="207"/>
        <end position="229"/>
    </location>
</feature>
<evidence type="ECO:0000256" key="2">
    <source>
        <dbReference type="ARBA" id="ARBA00007362"/>
    </source>
</evidence>
<keyword evidence="9" id="KW-1185">Reference proteome</keyword>
<accession>A0ABT2DJP2</accession>